<dbReference type="Proteomes" id="UP000800094">
    <property type="component" value="Unassembled WGS sequence"/>
</dbReference>
<dbReference type="SUPFAM" id="SSF52540">
    <property type="entry name" value="P-loop containing nucleoside triphosphate hydrolases"/>
    <property type="match status" value="1"/>
</dbReference>
<sequence>MEWDALHSMAKAAIPASGVPPKRYMVGVLLLGKSPQEDLDEFDFLWITAHAKINVRKIRDVYMVRYPGTDVDLMFKDVVPADDETTKSLNQYGDDIVVLRAVERKPPGPEKAPTPLRASASVSNAMRPASTEPRHSLPALSVRSEPLRHVDSAKTGAPPLTPVSTKTENAPAPAWDVLRDRECPSKRPLAEPSFRTPSQPNGSSVAPTLPHNGAFDKMHSLVTHRDSTSPLSDPPLSEVGPLSRASSHVSRTTRSDRPHGSVEPHRAPSFDAHSLPVTGRVARNTTVKTERRSPPLSQDPTQDTVEPFNLENVFKRDTSQDADNEAEATPIDRYIREIINQQKVEILEAGAAKSRKILEDLRRSFSRYAASSPDASAWMEAIDKLSTQAERTRTVVGVVGNTGAGKSSVINAMLDEERLVPTNCMRACTAVVTEISWNASTNQSSKYRAEIEFISRADWEKELGILLKEFLTDHGTVSREISDPNSDAGIAWAKFHAVYPKIHKDMLGDCTVQKLIDVTSVVSVLGTTKRINQAYPDRFYTELQKYVDSKEKVTGKKDKEDKKKKGPSQMEYWPLIKVVKIYTKSVALSTGAVIVDLPGVHDSNAARAAVADRYMKQCTGLWIVAPINRAVDDKAAKTLLGDSFKRQLKYDGNYSSVTFICSKTDDISITEAAESLELDDRISTLDDQQRTYAEEIENAEEKISDLKESMEVYRIALNEADDDIETWEDLKDQVEDGKTAFAPVQKAKNKRKKGRSGKKSRKRRQVEDDNSDIEYIGSDREKSGDSESDSELEGIQAPRKPLTKEDIKCKLEELKSTKKNARQETQKIRDEIRAIKPKKRELEEKIAEVQAEMSAICIAGRNEYSKGAIQQDFAAGIKELDMENAAEDDEENFNPDEDIRDYDEVARSLPVFCVSSRAYQKMNGRLKKDGNVPGFKTPEETQIPQLQAHCKQLTEAGRIQACRTFLLSLCQQLTTFSLWASNDGTGLKMTDEDKQKQVKYLTRRLDELDKGLQQAVEVCLRIMKQELHSQIFDKYDDLVQEAISVAPETAQRWGSHRDAGGIHYSTYKAIVRRNGAYQSATAGYRDFNAELIDPILKKLATGWERAFQTRLPKAFEAYTKDSGKVLHSFHETIEERARQNGVGLANLAMLKQSIYTYEQMFQDLNVELLQAMTELQREANRDFTPTIANAMANVYDICTDERGTGSFMRMKNHMHSHVERERHTMFGEATGTVEKHLKQMCRNLEEKMANKSEEIFVMMRADYMRVLGGVQVSVDAMSREERELRAEIKVKLLGIDAQFEMIANGELEEVQDNEEGDEGAPTDTAAKPLKFDDDADSVFDSTKESVQEDDTMYEANDDTVITEPSPSKSTDDKLGDEDAGDDRLPTPGTDDEMDEEL</sequence>
<dbReference type="PANTHER" id="PTHR36681:SF3">
    <property type="entry name" value="NUCLEAR GTPASE, GERMINAL CENTER-ASSOCIATED, TANDEM DUPLICATE 3"/>
    <property type="match status" value="1"/>
</dbReference>
<dbReference type="PANTHER" id="PTHR36681">
    <property type="entry name" value="NUCLEAR GTPASE, GERMINAL CENTER-ASSOCIATED, TANDEM DUPLICATE 3"/>
    <property type="match status" value="1"/>
</dbReference>
<dbReference type="Gene3D" id="3.40.50.300">
    <property type="entry name" value="P-loop containing nucleotide triphosphate hydrolases"/>
    <property type="match status" value="1"/>
</dbReference>
<reference evidence="5" key="1">
    <citation type="journal article" date="2020" name="Stud. Mycol.">
        <title>101 Dothideomycetes genomes: a test case for predicting lifestyles and emergence of pathogens.</title>
        <authorList>
            <person name="Haridas S."/>
            <person name="Albert R."/>
            <person name="Binder M."/>
            <person name="Bloem J."/>
            <person name="Labutti K."/>
            <person name="Salamov A."/>
            <person name="Andreopoulos B."/>
            <person name="Baker S."/>
            <person name="Barry K."/>
            <person name="Bills G."/>
            <person name="Bluhm B."/>
            <person name="Cannon C."/>
            <person name="Castanera R."/>
            <person name="Culley D."/>
            <person name="Daum C."/>
            <person name="Ezra D."/>
            <person name="Gonzalez J."/>
            <person name="Henrissat B."/>
            <person name="Kuo A."/>
            <person name="Liang C."/>
            <person name="Lipzen A."/>
            <person name="Lutzoni F."/>
            <person name="Magnuson J."/>
            <person name="Mondo S."/>
            <person name="Nolan M."/>
            <person name="Ohm R."/>
            <person name="Pangilinan J."/>
            <person name="Park H.-J."/>
            <person name="Ramirez L."/>
            <person name="Alfaro M."/>
            <person name="Sun H."/>
            <person name="Tritt A."/>
            <person name="Yoshinaga Y."/>
            <person name="Zwiers L.-H."/>
            <person name="Turgeon B."/>
            <person name="Goodwin S."/>
            <person name="Spatafora J."/>
            <person name="Crous P."/>
            <person name="Grigoriev I."/>
        </authorList>
    </citation>
    <scope>NUCLEOTIDE SEQUENCE</scope>
    <source>
        <strain evidence="5">CBS 122368</strain>
    </source>
</reference>
<organism evidence="5 6">
    <name type="scientific">Trematosphaeria pertusa</name>
    <dbReference type="NCBI Taxonomy" id="390896"/>
    <lineage>
        <taxon>Eukaryota</taxon>
        <taxon>Fungi</taxon>
        <taxon>Dikarya</taxon>
        <taxon>Ascomycota</taxon>
        <taxon>Pezizomycotina</taxon>
        <taxon>Dothideomycetes</taxon>
        <taxon>Pleosporomycetidae</taxon>
        <taxon>Pleosporales</taxon>
        <taxon>Massarineae</taxon>
        <taxon>Trematosphaeriaceae</taxon>
        <taxon>Trematosphaeria</taxon>
    </lineage>
</organism>
<keyword evidence="6" id="KW-1185">Reference proteome</keyword>
<name>A0A6A6I0C9_9PLEO</name>
<feature type="domain" description="DUF7605" evidence="4">
    <location>
        <begin position="1056"/>
        <end position="1222"/>
    </location>
</feature>
<evidence type="ECO:0000256" key="2">
    <source>
        <dbReference type="SAM" id="MobiDB-lite"/>
    </source>
</evidence>
<dbReference type="OrthoDB" id="3598281at2759"/>
<proteinExistence type="predicted"/>
<feature type="compositionally biased region" description="Basic and acidic residues" evidence="2">
    <location>
        <begin position="214"/>
        <end position="227"/>
    </location>
</feature>
<dbReference type="GeneID" id="54578539"/>
<evidence type="ECO:0000313" key="6">
    <source>
        <dbReference type="Proteomes" id="UP000800094"/>
    </source>
</evidence>
<dbReference type="InterPro" id="IPR045063">
    <property type="entry name" value="Dynamin_N"/>
</dbReference>
<feature type="compositionally biased region" description="Acidic residues" evidence="2">
    <location>
        <begin position="1308"/>
        <end position="1320"/>
    </location>
</feature>
<feature type="coiled-coil region" evidence="1">
    <location>
        <begin position="804"/>
        <end position="859"/>
    </location>
</feature>
<evidence type="ECO:0000256" key="1">
    <source>
        <dbReference type="SAM" id="Coils"/>
    </source>
</evidence>
<evidence type="ECO:0008006" key="7">
    <source>
        <dbReference type="Google" id="ProtNLM"/>
    </source>
</evidence>
<feature type="domain" description="Dynamin N-terminal" evidence="3">
    <location>
        <begin position="396"/>
        <end position="639"/>
    </location>
</feature>
<keyword evidence="1" id="KW-0175">Coiled coil</keyword>
<dbReference type="Pfam" id="PF00350">
    <property type="entry name" value="Dynamin_N"/>
    <property type="match status" value="1"/>
</dbReference>
<protein>
    <recommendedName>
        <fullName evidence="7">P-loop containing nucleoside triphosphate hydrolase protein</fullName>
    </recommendedName>
</protein>
<dbReference type="InterPro" id="IPR027417">
    <property type="entry name" value="P-loop_NTPase"/>
</dbReference>
<dbReference type="RefSeq" id="XP_033678347.1">
    <property type="nucleotide sequence ID" value="XM_033825209.1"/>
</dbReference>
<feature type="compositionally biased region" description="Acidic residues" evidence="2">
    <location>
        <begin position="1347"/>
        <end position="1357"/>
    </location>
</feature>
<dbReference type="InterPro" id="IPR056024">
    <property type="entry name" value="DUF7605"/>
</dbReference>
<gene>
    <name evidence="5" type="ORF">BU26DRAFT_465949</name>
</gene>
<feature type="region of interest" description="Disordered" evidence="2">
    <location>
        <begin position="104"/>
        <end position="304"/>
    </location>
</feature>
<feature type="compositionally biased region" description="Low complexity" evidence="2">
    <location>
        <begin position="228"/>
        <end position="237"/>
    </location>
</feature>
<feature type="compositionally biased region" description="Basic and acidic residues" evidence="2">
    <location>
        <begin position="177"/>
        <end position="189"/>
    </location>
</feature>
<feature type="compositionally biased region" description="Polar residues" evidence="2">
    <location>
        <begin position="295"/>
        <end position="304"/>
    </location>
</feature>
<feature type="coiled-coil region" evidence="1">
    <location>
        <begin position="682"/>
        <end position="737"/>
    </location>
</feature>
<evidence type="ECO:0000259" key="3">
    <source>
        <dbReference type="Pfam" id="PF00350"/>
    </source>
</evidence>
<evidence type="ECO:0000313" key="5">
    <source>
        <dbReference type="EMBL" id="KAF2243343.1"/>
    </source>
</evidence>
<accession>A0A6A6I0C9</accession>
<feature type="region of interest" description="Disordered" evidence="2">
    <location>
        <begin position="1308"/>
        <end position="1397"/>
    </location>
</feature>
<dbReference type="Pfam" id="PF24564">
    <property type="entry name" value="DUF7605"/>
    <property type="match status" value="1"/>
</dbReference>
<feature type="compositionally biased region" description="Basic and acidic residues" evidence="2">
    <location>
        <begin position="253"/>
        <end position="268"/>
    </location>
</feature>
<evidence type="ECO:0000259" key="4">
    <source>
        <dbReference type="Pfam" id="PF24564"/>
    </source>
</evidence>
<feature type="compositionally biased region" description="Basic residues" evidence="2">
    <location>
        <begin position="747"/>
        <end position="764"/>
    </location>
</feature>
<feature type="region of interest" description="Disordered" evidence="2">
    <location>
        <begin position="743"/>
        <end position="803"/>
    </location>
</feature>
<feature type="compositionally biased region" description="Polar residues" evidence="2">
    <location>
        <begin position="195"/>
        <end position="206"/>
    </location>
</feature>
<dbReference type="EMBL" id="ML987205">
    <property type="protein sequence ID" value="KAF2243343.1"/>
    <property type="molecule type" value="Genomic_DNA"/>
</dbReference>